<evidence type="ECO:0000256" key="12">
    <source>
        <dbReference type="ARBA" id="ARBA00023306"/>
    </source>
</evidence>
<keyword evidence="6 15" id="KW-0547">Nucleotide-binding</keyword>
<feature type="binding site" evidence="15">
    <location>
        <begin position="421"/>
        <end position="428"/>
    </location>
    <ligand>
        <name>ATP</name>
        <dbReference type="ChEBI" id="CHEBI:30616"/>
    </ligand>
</feature>
<evidence type="ECO:0000256" key="8">
    <source>
        <dbReference type="ARBA" id="ARBA00022840"/>
    </source>
</evidence>
<feature type="transmembrane region" description="Helical" evidence="17">
    <location>
        <begin position="125"/>
        <end position="144"/>
    </location>
</feature>
<name>A0A1M5NYI8_9FIRM</name>
<dbReference type="Gene3D" id="3.30.980.40">
    <property type="match status" value="1"/>
</dbReference>
<keyword evidence="12" id="KW-0131">Cell cycle</keyword>
<keyword evidence="7" id="KW-0159">Chromosome partition</keyword>
<keyword evidence="11 17" id="KW-0472">Membrane</keyword>
<keyword evidence="20" id="KW-1185">Reference proteome</keyword>
<organism evidence="19 20">
    <name type="scientific">Anaerosphaera aminiphila DSM 21120</name>
    <dbReference type="NCBI Taxonomy" id="1120995"/>
    <lineage>
        <taxon>Bacteria</taxon>
        <taxon>Bacillati</taxon>
        <taxon>Bacillota</taxon>
        <taxon>Tissierellia</taxon>
        <taxon>Tissierellales</taxon>
        <taxon>Peptoniphilaceae</taxon>
        <taxon>Anaerosphaera</taxon>
    </lineage>
</organism>
<evidence type="ECO:0000256" key="14">
    <source>
        <dbReference type="ARBA" id="ARBA00025923"/>
    </source>
</evidence>
<keyword evidence="10" id="KW-0238">DNA-binding</keyword>
<dbReference type="EMBL" id="FQXI01000001">
    <property type="protein sequence ID" value="SHG94548.1"/>
    <property type="molecule type" value="Genomic_DNA"/>
</dbReference>
<feature type="transmembrane region" description="Helical" evidence="17">
    <location>
        <begin position="21"/>
        <end position="50"/>
    </location>
</feature>
<comment type="subcellular location">
    <subcellularLocation>
        <location evidence="1">Cell membrane</location>
        <topology evidence="1">Multi-pass membrane protein</topology>
    </subcellularLocation>
</comment>
<evidence type="ECO:0000256" key="2">
    <source>
        <dbReference type="ARBA" id="ARBA00006474"/>
    </source>
</evidence>
<keyword evidence="4" id="KW-0132">Cell division</keyword>
<dbReference type="SMART" id="SM00843">
    <property type="entry name" value="Ftsk_gamma"/>
    <property type="match status" value="1"/>
</dbReference>
<evidence type="ECO:0000256" key="3">
    <source>
        <dbReference type="ARBA" id="ARBA00022475"/>
    </source>
</evidence>
<keyword evidence="8 15" id="KW-0067">ATP-binding</keyword>
<evidence type="ECO:0000256" key="7">
    <source>
        <dbReference type="ARBA" id="ARBA00022829"/>
    </source>
</evidence>
<proteinExistence type="inferred from homology"/>
<accession>A0A1M5NYI8</accession>
<dbReference type="PANTHER" id="PTHR22683">
    <property type="entry name" value="SPORULATION PROTEIN RELATED"/>
    <property type="match status" value="1"/>
</dbReference>
<feature type="transmembrane region" description="Helical" evidence="17">
    <location>
        <begin position="56"/>
        <end position="75"/>
    </location>
</feature>
<dbReference type="PANTHER" id="PTHR22683:SF41">
    <property type="entry name" value="DNA TRANSLOCASE FTSK"/>
    <property type="match status" value="1"/>
</dbReference>
<evidence type="ECO:0000259" key="18">
    <source>
        <dbReference type="PROSITE" id="PS50901"/>
    </source>
</evidence>
<evidence type="ECO:0000313" key="19">
    <source>
        <dbReference type="EMBL" id="SHG94548.1"/>
    </source>
</evidence>
<keyword evidence="5 17" id="KW-0812">Transmembrane</keyword>
<dbReference type="GO" id="GO:0005886">
    <property type="term" value="C:plasma membrane"/>
    <property type="evidence" value="ECO:0007669"/>
    <property type="project" value="UniProtKB-SubCell"/>
</dbReference>
<dbReference type="Pfam" id="PF01580">
    <property type="entry name" value="FtsK_SpoIIIE"/>
    <property type="match status" value="1"/>
</dbReference>
<dbReference type="InterPro" id="IPR003593">
    <property type="entry name" value="AAA+_ATPase"/>
</dbReference>
<dbReference type="SMART" id="SM00382">
    <property type="entry name" value="AAA"/>
    <property type="match status" value="1"/>
</dbReference>
<dbReference type="Pfam" id="PF09397">
    <property type="entry name" value="FtsK_gamma"/>
    <property type="match status" value="1"/>
</dbReference>
<protein>
    <submittedName>
        <fullName evidence="19">DNA segregation ATPase FtsK/SpoIIIE, S-DNA-T family</fullName>
    </submittedName>
</protein>
<dbReference type="SUPFAM" id="SSF52540">
    <property type="entry name" value="P-loop containing nucleoside triphosphate hydrolases"/>
    <property type="match status" value="1"/>
</dbReference>
<dbReference type="Gene3D" id="1.10.10.10">
    <property type="entry name" value="Winged helix-like DNA-binding domain superfamily/Winged helix DNA-binding domain"/>
    <property type="match status" value="1"/>
</dbReference>
<dbReference type="InterPro" id="IPR036388">
    <property type="entry name" value="WH-like_DNA-bd_sf"/>
</dbReference>
<gene>
    <name evidence="19" type="ORF">SAMN02745245_00113</name>
</gene>
<evidence type="ECO:0000256" key="4">
    <source>
        <dbReference type="ARBA" id="ARBA00022618"/>
    </source>
</evidence>
<dbReference type="InterPro" id="IPR050206">
    <property type="entry name" value="FtsK/SpoIIIE/SftA"/>
</dbReference>
<dbReference type="InterPro" id="IPR027417">
    <property type="entry name" value="P-loop_NTPase"/>
</dbReference>
<keyword evidence="3" id="KW-1003">Cell membrane</keyword>
<evidence type="ECO:0000256" key="11">
    <source>
        <dbReference type="ARBA" id="ARBA00023136"/>
    </source>
</evidence>
<dbReference type="STRING" id="1120995.SAMN02745245_00113"/>
<evidence type="ECO:0000256" key="15">
    <source>
        <dbReference type="PROSITE-ProRule" id="PRU00289"/>
    </source>
</evidence>
<feature type="coiled-coil region" evidence="16">
    <location>
        <begin position="185"/>
        <end position="212"/>
    </location>
</feature>
<dbReference type="Pfam" id="PF13491">
    <property type="entry name" value="FtsK_4TM"/>
    <property type="match status" value="1"/>
</dbReference>
<reference evidence="19 20" key="1">
    <citation type="submission" date="2016-11" db="EMBL/GenBank/DDBJ databases">
        <authorList>
            <person name="Jaros S."/>
            <person name="Januszkiewicz K."/>
            <person name="Wedrychowicz H."/>
        </authorList>
    </citation>
    <scope>NUCLEOTIDE SEQUENCE [LARGE SCALE GENOMIC DNA]</scope>
    <source>
        <strain evidence="19 20">DSM 21120</strain>
    </source>
</reference>
<evidence type="ECO:0000256" key="5">
    <source>
        <dbReference type="ARBA" id="ARBA00022692"/>
    </source>
</evidence>
<evidence type="ECO:0000256" key="6">
    <source>
        <dbReference type="ARBA" id="ARBA00022741"/>
    </source>
</evidence>
<dbReference type="GO" id="GO:0003677">
    <property type="term" value="F:DNA binding"/>
    <property type="evidence" value="ECO:0007669"/>
    <property type="project" value="UniProtKB-KW"/>
</dbReference>
<dbReference type="CDD" id="cd01127">
    <property type="entry name" value="TrwB_TraG_TraD_VirD4"/>
    <property type="match status" value="1"/>
</dbReference>
<dbReference type="AlphaFoldDB" id="A0A1M5NYI8"/>
<dbReference type="RefSeq" id="WP_073182778.1">
    <property type="nucleotide sequence ID" value="NZ_FQXI01000001.1"/>
</dbReference>
<dbReference type="InterPro" id="IPR002543">
    <property type="entry name" value="FtsK_dom"/>
</dbReference>
<evidence type="ECO:0000256" key="10">
    <source>
        <dbReference type="ARBA" id="ARBA00023125"/>
    </source>
</evidence>
<keyword evidence="9 17" id="KW-1133">Transmembrane helix</keyword>
<dbReference type="InterPro" id="IPR041027">
    <property type="entry name" value="FtsK_alpha"/>
</dbReference>
<evidence type="ECO:0000256" key="17">
    <source>
        <dbReference type="SAM" id="Phobius"/>
    </source>
</evidence>
<comment type="similarity">
    <text evidence="2">Belongs to the FtsK/SpoIIIE/SftA family.</text>
</comment>
<dbReference type="GO" id="GO:0005524">
    <property type="term" value="F:ATP binding"/>
    <property type="evidence" value="ECO:0007669"/>
    <property type="project" value="UniProtKB-UniRule"/>
</dbReference>
<dbReference type="SUPFAM" id="SSF46785">
    <property type="entry name" value="Winged helix' DNA-binding domain"/>
    <property type="match status" value="1"/>
</dbReference>
<sequence>MSTKKKKKAKKKNSIVINREIISVFLIVFGILSLISIFSNKMGIIGLMLYRSFSFLGGRGNFIFPVLFIFFGFMFNSKNHKKDNKKYFISSIIISLCILVILDSTKTSELTLIDRINLSIEYSTIASSGGVIGAVLGFFLYKLFGSIGTYVLLFIVILINVFIITGQSFDSIKNYLNLQLTNYSKFKENRKIKKAEKAKNKEQQKENISEKNIIIRDSTSSKDDNVISEVEDTEINLPKDGFIDENIVEEDLVVDESDDLTFIETDEEYVFPPVEILNSNLSKTSISNKEIMENGKIIEQTMNNFGIDSKIVAINKGPVITCYELEPAPGVKLSKIVSLNDNLSMSLASSDIRIEAPIPGKSAVGIEVPNKNKEAVTIREIIETEEFKNLKSNLPLALGKDVSGSVVMSTIDKMPHLLIAGATGSGKSVCINTIIVNLIYKSSPKDVKLMLIDPKVVELNIYNGIPHLLIPVVTDPKKAAFALNWAVGEMEKRYKVFAENTVRDLASFNKKMGKLNKTEEKLPQIVIIVDELADLMMVAAREVEDYIARLAQMARAAGIHLILATQRPSVDVITGTIKANIPSRIAFSVSSAIDSRTILDFSGAEKLIGKGDMLFYPSFYSKPVRVQGAFISDEEVEAVVDFVKANSNIENNYETEINKNLEEKSKQVLDDKDPLFEDALEFILNDEQASISFLQRKLRIGYSRAARIVDQMEEFGILGPHEGSRPRKLLLSKEEVDQMMEEKDV</sequence>
<feature type="transmembrane region" description="Helical" evidence="17">
    <location>
        <begin position="151"/>
        <end position="169"/>
    </location>
</feature>
<evidence type="ECO:0000256" key="1">
    <source>
        <dbReference type="ARBA" id="ARBA00004651"/>
    </source>
</evidence>
<dbReference type="InterPro" id="IPR025199">
    <property type="entry name" value="FtsK_4TM"/>
</dbReference>
<dbReference type="GO" id="GO:0051301">
    <property type="term" value="P:cell division"/>
    <property type="evidence" value="ECO:0007669"/>
    <property type="project" value="UniProtKB-KW"/>
</dbReference>
<evidence type="ECO:0000256" key="9">
    <source>
        <dbReference type="ARBA" id="ARBA00022989"/>
    </source>
</evidence>
<evidence type="ECO:0000256" key="13">
    <source>
        <dbReference type="ARBA" id="ARBA00024986"/>
    </source>
</evidence>
<dbReference type="PROSITE" id="PS50901">
    <property type="entry name" value="FTSK"/>
    <property type="match status" value="1"/>
</dbReference>
<dbReference type="GO" id="GO:0007059">
    <property type="term" value="P:chromosome segregation"/>
    <property type="evidence" value="ECO:0007669"/>
    <property type="project" value="UniProtKB-KW"/>
</dbReference>
<evidence type="ECO:0000313" key="20">
    <source>
        <dbReference type="Proteomes" id="UP000184032"/>
    </source>
</evidence>
<dbReference type="InterPro" id="IPR036390">
    <property type="entry name" value="WH_DNA-bd_sf"/>
</dbReference>
<dbReference type="Gene3D" id="3.40.50.300">
    <property type="entry name" value="P-loop containing nucleotide triphosphate hydrolases"/>
    <property type="match status" value="1"/>
</dbReference>
<feature type="domain" description="FtsK" evidence="18">
    <location>
        <begin position="393"/>
        <end position="596"/>
    </location>
</feature>
<dbReference type="Pfam" id="PF17854">
    <property type="entry name" value="FtsK_alpha"/>
    <property type="match status" value="1"/>
</dbReference>
<keyword evidence="16" id="KW-0175">Coiled coil</keyword>
<evidence type="ECO:0000256" key="16">
    <source>
        <dbReference type="SAM" id="Coils"/>
    </source>
</evidence>
<comment type="subunit">
    <text evidence="14">Homohexamer. Forms a ring that surrounds DNA.</text>
</comment>
<comment type="function">
    <text evidence="13">Essential cell division protein that coordinates cell division and chromosome segregation. The N-terminus is involved in assembly of the cell-division machinery. The C-terminus functions as a DNA motor that moves dsDNA in an ATP-dependent manner towards the dif recombination site, which is located within the replication terminus region. Required for activation of the Xer recombinase, allowing activation of chromosome unlinking by recombination.</text>
</comment>
<dbReference type="Proteomes" id="UP000184032">
    <property type="component" value="Unassembled WGS sequence"/>
</dbReference>
<dbReference type="InterPro" id="IPR018541">
    <property type="entry name" value="Ftsk_gamma"/>
</dbReference>
<feature type="transmembrane region" description="Helical" evidence="17">
    <location>
        <begin position="87"/>
        <end position="105"/>
    </location>
</feature>